<dbReference type="Pfam" id="PF01882">
    <property type="entry name" value="DUF58"/>
    <property type="match status" value="1"/>
</dbReference>
<comment type="caution">
    <text evidence="3">The sequence shown here is derived from an EMBL/GenBank/DDBJ whole genome shotgun (WGS) entry which is preliminary data.</text>
</comment>
<feature type="region of interest" description="Disordered" evidence="1">
    <location>
        <begin position="202"/>
        <end position="221"/>
    </location>
</feature>
<keyword evidence="4" id="KW-1185">Reference proteome</keyword>
<feature type="domain" description="DUF58" evidence="2">
    <location>
        <begin position="225"/>
        <end position="354"/>
    </location>
</feature>
<dbReference type="PANTHER" id="PTHR33608">
    <property type="entry name" value="BLL2464 PROTEIN"/>
    <property type="match status" value="1"/>
</dbReference>
<sequence>MSGTEPAGHQLRPPADVERIGARAQRPASPGTGRWARSPYAVAGIATGVLVLGLGLLTGRADVALLGVPLLVGAVWTGRPGAWGAPPPATPARAELAADDRPATPGELTATLILDPPPAAELVLARVSAPGHRPTVVVLPAGRRALDLRLHTVRTGPQRTFRGDVQAIAGGGTTVSDASTVTAPDRIVLPTAMPLGRVPLPRRLQGLTGPHTARRLGDGDELRDVHPFTPGDRLRRVDWRTTARRSPDLETLYVRRTYATAEATAVLVLDSRDDVGPDLRTWRGTGTQRVDEATSLDLARHAAASVAGALVAAGDRVGLEDLGRSRHPLPPASGRRHLRRVLHALALSRAVGSPARRLRPPRLPADAIVYLFTTALDDEPLAMVRAWHAHGHQVVVVDTLPDVRPATEEHMRMAWRVTRMEREDRLRRLAAEGVPVVRWAGRARETAPVVLETLVRAAERHAGAPPPPRVSTGGHR</sequence>
<dbReference type="RefSeq" id="WP_344249825.1">
    <property type="nucleotide sequence ID" value="NZ_BAAAPM010000008.1"/>
</dbReference>
<name>A0ABN2JQT6_9MICO</name>
<evidence type="ECO:0000313" key="3">
    <source>
        <dbReference type="EMBL" id="GAA1735788.1"/>
    </source>
</evidence>
<reference evidence="3 4" key="1">
    <citation type="journal article" date="2019" name="Int. J. Syst. Evol. Microbiol.">
        <title>The Global Catalogue of Microorganisms (GCM) 10K type strain sequencing project: providing services to taxonomists for standard genome sequencing and annotation.</title>
        <authorList>
            <consortium name="The Broad Institute Genomics Platform"/>
            <consortium name="The Broad Institute Genome Sequencing Center for Infectious Disease"/>
            <person name="Wu L."/>
            <person name="Ma J."/>
        </authorList>
    </citation>
    <scope>NUCLEOTIDE SEQUENCE [LARGE SCALE GENOMIC DNA]</scope>
    <source>
        <strain evidence="3 4">JCM 15589</strain>
    </source>
</reference>
<dbReference type="EMBL" id="BAAAPM010000008">
    <property type="protein sequence ID" value="GAA1735788.1"/>
    <property type="molecule type" value="Genomic_DNA"/>
</dbReference>
<organism evidence="3 4">
    <name type="scientific">Isoptericola hypogeus</name>
    <dbReference type="NCBI Taxonomy" id="300179"/>
    <lineage>
        <taxon>Bacteria</taxon>
        <taxon>Bacillati</taxon>
        <taxon>Actinomycetota</taxon>
        <taxon>Actinomycetes</taxon>
        <taxon>Micrococcales</taxon>
        <taxon>Promicromonosporaceae</taxon>
        <taxon>Isoptericola</taxon>
    </lineage>
</organism>
<dbReference type="InterPro" id="IPR002881">
    <property type="entry name" value="DUF58"/>
</dbReference>
<dbReference type="Proteomes" id="UP001501138">
    <property type="component" value="Unassembled WGS sequence"/>
</dbReference>
<dbReference type="PANTHER" id="PTHR33608:SF14">
    <property type="entry name" value="POSSIBLE CONSERVED SECRETED PROTEIN"/>
    <property type="match status" value="1"/>
</dbReference>
<evidence type="ECO:0000313" key="4">
    <source>
        <dbReference type="Proteomes" id="UP001501138"/>
    </source>
</evidence>
<protein>
    <recommendedName>
        <fullName evidence="2">DUF58 domain-containing protein</fullName>
    </recommendedName>
</protein>
<accession>A0ABN2JQT6</accession>
<proteinExistence type="predicted"/>
<evidence type="ECO:0000259" key="2">
    <source>
        <dbReference type="Pfam" id="PF01882"/>
    </source>
</evidence>
<gene>
    <name evidence="3" type="ORF">GCM10009809_33720</name>
</gene>
<feature type="region of interest" description="Disordered" evidence="1">
    <location>
        <begin position="1"/>
        <end position="34"/>
    </location>
</feature>
<evidence type="ECO:0000256" key="1">
    <source>
        <dbReference type="SAM" id="MobiDB-lite"/>
    </source>
</evidence>